<comment type="caution">
    <text evidence="2">The sequence shown here is derived from an EMBL/GenBank/DDBJ whole genome shotgun (WGS) entry which is preliminary data.</text>
</comment>
<feature type="compositionally biased region" description="Basic and acidic residues" evidence="1">
    <location>
        <begin position="256"/>
        <end position="284"/>
    </location>
</feature>
<keyword evidence="3" id="KW-1185">Reference proteome</keyword>
<protein>
    <submittedName>
        <fullName evidence="2">Uncharacterized protein</fullName>
    </submittedName>
</protein>
<dbReference type="AlphaFoldDB" id="A0A6A3D3H2"/>
<evidence type="ECO:0000256" key="1">
    <source>
        <dbReference type="SAM" id="MobiDB-lite"/>
    </source>
</evidence>
<evidence type="ECO:0000313" key="3">
    <source>
        <dbReference type="Proteomes" id="UP000436088"/>
    </source>
</evidence>
<feature type="compositionally biased region" description="Basic and acidic residues" evidence="1">
    <location>
        <begin position="342"/>
        <end position="356"/>
    </location>
</feature>
<organism evidence="2 3">
    <name type="scientific">Hibiscus syriacus</name>
    <name type="common">Rose of Sharon</name>
    <dbReference type="NCBI Taxonomy" id="106335"/>
    <lineage>
        <taxon>Eukaryota</taxon>
        <taxon>Viridiplantae</taxon>
        <taxon>Streptophyta</taxon>
        <taxon>Embryophyta</taxon>
        <taxon>Tracheophyta</taxon>
        <taxon>Spermatophyta</taxon>
        <taxon>Magnoliopsida</taxon>
        <taxon>eudicotyledons</taxon>
        <taxon>Gunneridae</taxon>
        <taxon>Pentapetalae</taxon>
        <taxon>rosids</taxon>
        <taxon>malvids</taxon>
        <taxon>Malvales</taxon>
        <taxon>Malvaceae</taxon>
        <taxon>Malvoideae</taxon>
        <taxon>Hibiscus</taxon>
    </lineage>
</organism>
<reference evidence="2" key="1">
    <citation type="submission" date="2019-09" db="EMBL/GenBank/DDBJ databases">
        <title>Draft genome information of white flower Hibiscus syriacus.</title>
        <authorList>
            <person name="Kim Y.-M."/>
        </authorList>
    </citation>
    <scope>NUCLEOTIDE SEQUENCE [LARGE SCALE GENOMIC DNA]</scope>
    <source>
        <strain evidence="2">YM2019G1</strain>
    </source>
</reference>
<feature type="region of interest" description="Disordered" evidence="1">
    <location>
        <begin position="256"/>
        <end position="356"/>
    </location>
</feature>
<feature type="compositionally biased region" description="Basic residues" evidence="1">
    <location>
        <begin position="285"/>
        <end position="335"/>
    </location>
</feature>
<feature type="region of interest" description="Disordered" evidence="1">
    <location>
        <begin position="1"/>
        <end position="22"/>
    </location>
</feature>
<dbReference type="EMBL" id="VEPZ02000036">
    <property type="protein sequence ID" value="KAE8735144.1"/>
    <property type="molecule type" value="Genomic_DNA"/>
</dbReference>
<name>A0A6A3D3H2_HIBSY</name>
<gene>
    <name evidence="2" type="ORF">F3Y22_tig00000452pilonHSYRG00035</name>
</gene>
<evidence type="ECO:0000313" key="2">
    <source>
        <dbReference type="EMBL" id="KAE8735144.1"/>
    </source>
</evidence>
<proteinExistence type="predicted"/>
<dbReference type="Proteomes" id="UP000436088">
    <property type="component" value="Unassembled WGS sequence"/>
</dbReference>
<sequence>MESNQSSSHDEESKQRGPTIKGKTTKGKIIVTYNKKGVPIGVEATKLASFEGMVARSMVPITYATWRDVEHEKKKKTCGNTFWKQVRKLKKCVDNIDIIIETGKDEDKIDRALLWKMVRQMKKGGYDPNVQIAVDKMEEMQNSTTLGEVSCGTNDMLTQPRNNVGVYEGWANLFNQLEGTIEKLRKGMNHASEGASCQGWDKADFEDNPPEELLDTFYYLAIDISSNLVAKGTIIKHNDLSGKGVGVYGKKRVNGDEVESNKGKKRQRELVEKEEEKGEGTPKTEKRKKRKRGKEKGHHKGKRKRIKEKGHRRRKKRNKRKRRKGKGHRRGKKERKGGGNTAKKDDESTNKDKAKS</sequence>
<accession>A0A6A3D3H2</accession>